<name>B0SPN0_LEPBP</name>
<dbReference type="STRING" id="456481.LEPBI_I3070"/>
<gene>
    <name evidence="2" type="ordered locus">LEPBI_I3070</name>
</gene>
<organism evidence="2 3">
    <name type="scientific">Leptospira biflexa serovar Patoc (strain Patoc 1 / ATCC 23582 / Paris)</name>
    <dbReference type="NCBI Taxonomy" id="456481"/>
    <lineage>
        <taxon>Bacteria</taxon>
        <taxon>Pseudomonadati</taxon>
        <taxon>Spirochaetota</taxon>
        <taxon>Spirochaetia</taxon>
        <taxon>Leptospirales</taxon>
        <taxon>Leptospiraceae</taxon>
        <taxon>Leptospira</taxon>
    </lineage>
</organism>
<dbReference type="HOGENOM" id="CLU_896579_0_0_12"/>
<keyword evidence="1" id="KW-0677">Repeat</keyword>
<dbReference type="SMART" id="SM00698">
    <property type="entry name" value="MORN"/>
    <property type="match status" value="6"/>
</dbReference>
<dbReference type="KEGG" id="lbi:LEPBI_I3070"/>
<evidence type="ECO:0000256" key="1">
    <source>
        <dbReference type="ARBA" id="ARBA00022737"/>
    </source>
</evidence>
<dbReference type="Proteomes" id="UP000001847">
    <property type="component" value="Chromosome I"/>
</dbReference>
<dbReference type="PANTHER" id="PTHR43215:SF14">
    <property type="entry name" value="RADIAL SPOKE HEAD 1 HOMOLOG"/>
    <property type="match status" value="1"/>
</dbReference>
<dbReference type="OrthoDB" id="346046at2"/>
<protein>
    <recommendedName>
        <fullName evidence="4">MORN repeat protein</fullName>
    </recommendedName>
</protein>
<dbReference type="RefSeq" id="WP_012389994.1">
    <property type="nucleotide sequence ID" value="NC_010602.1"/>
</dbReference>
<sequence>MALFVVMCKCAAPKAKGHKCLEGDCQNRYGVEIFTQPYLNDDGSKKVLRYAGEFLNGKFHGYGILDKRSWNGEYYEGGFVNHKFHGYGKWDKLKSIPWPKDELESCPWKYEGFFENCKPHGNGTLTTRTGKVYKGEFAFGGICYEGNCVDGEGAILFWHGLHYKGAFKDAERNGYGEEYDANNRIKYIGGFKDGRYEGFGTYKSYELPKWINGKYREQTLNIRYDGMFVKGDMKGQGKVSRFDDFGNLIGVSEGEWDNIANCKGPKC</sequence>
<dbReference type="PANTHER" id="PTHR43215">
    <property type="entry name" value="RADIAL SPOKE HEAD 1 HOMOLOG"/>
    <property type="match status" value="1"/>
</dbReference>
<keyword evidence="3" id="KW-1185">Reference proteome</keyword>
<proteinExistence type="predicted"/>
<evidence type="ECO:0000313" key="2">
    <source>
        <dbReference type="EMBL" id="ABZ99136.1"/>
    </source>
</evidence>
<dbReference type="InterPro" id="IPR003409">
    <property type="entry name" value="MORN"/>
</dbReference>
<dbReference type="EMBL" id="CP000786">
    <property type="protein sequence ID" value="ABZ99136.1"/>
    <property type="molecule type" value="Genomic_DNA"/>
</dbReference>
<accession>B0SPN0</accession>
<evidence type="ECO:0000313" key="3">
    <source>
        <dbReference type="Proteomes" id="UP000001847"/>
    </source>
</evidence>
<dbReference type="Pfam" id="PF02493">
    <property type="entry name" value="MORN"/>
    <property type="match status" value="6"/>
</dbReference>
<dbReference type="SUPFAM" id="SSF82185">
    <property type="entry name" value="Histone H3 K4-specific methyltransferase SET7/9 N-terminal domain"/>
    <property type="match status" value="2"/>
</dbReference>
<evidence type="ECO:0008006" key="4">
    <source>
        <dbReference type="Google" id="ProtNLM"/>
    </source>
</evidence>
<dbReference type="Gene3D" id="2.20.110.10">
    <property type="entry name" value="Histone H3 K4-specific methyltransferase SET7/9 N-terminal domain"/>
    <property type="match status" value="1"/>
</dbReference>
<reference evidence="2 3" key="1">
    <citation type="journal article" date="2008" name="PLoS ONE">
        <title>Genome sequence of the saprophyte Leptospira biflexa provides insights into the evolution of Leptospira and the pathogenesis of leptospirosis.</title>
        <authorList>
            <person name="Picardeau M."/>
            <person name="Bulach D.M."/>
            <person name="Bouchier C."/>
            <person name="Zuerner R.L."/>
            <person name="Zidane N."/>
            <person name="Wilson P.J."/>
            <person name="Creno S."/>
            <person name="Kuczek E.S."/>
            <person name="Bommezzadri S."/>
            <person name="Davis J.C."/>
            <person name="McGrath A."/>
            <person name="Johnson M.J."/>
            <person name="Boursaux-Eude C."/>
            <person name="Seemann T."/>
            <person name="Rouy Z."/>
            <person name="Coppel R.L."/>
            <person name="Rood J.I."/>
            <person name="Lajus A."/>
            <person name="Davies J.K."/>
            <person name="Medigue C."/>
            <person name="Adler B."/>
        </authorList>
    </citation>
    <scope>NUCLEOTIDE SEQUENCE [LARGE SCALE GENOMIC DNA]</scope>
    <source>
        <strain evidence="3">Patoc 1 / ATCC 23582 / Paris</strain>
    </source>
</reference>
<dbReference type="BioCyc" id="LBIF456481:LEPBI_RS15030-MONOMER"/>
<dbReference type="AlphaFoldDB" id="B0SPN0"/>